<proteinExistence type="predicted"/>
<sequence length="113" mass="11607">MDDSNLQLPKMVLIPAIIVLLQSAAALATTPTNGTVTPSTSTTSCPQPTLGGPEVQPIHGIIVTNGCGGVSTIPIHTPDFPIETSHANGLCPDKHVIPLLLFGILSSTCPFIA</sequence>
<evidence type="ECO:0000313" key="3">
    <source>
        <dbReference type="Proteomes" id="UP001610563"/>
    </source>
</evidence>
<feature type="chain" id="PRO_5047049924" evidence="1">
    <location>
        <begin position="29"/>
        <end position="113"/>
    </location>
</feature>
<keyword evidence="3" id="KW-1185">Reference proteome</keyword>
<protein>
    <submittedName>
        <fullName evidence="2">Uncharacterized protein</fullName>
    </submittedName>
</protein>
<reference evidence="2 3" key="1">
    <citation type="submission" date="2024-07" db="EMBL/GenBank/DDBJ databases">
        <title>Section-level genome sequencing and comparative genomics of Aspergillus sections Usti and Cavernicolus.</title>
        <authorList>
            <consortium name="Lawrence Berkeley National Laboratory"/>
            <person name="Nybo J.L."/>
            <person name="Vesth T.C."/>
            <person name="Theobald S."/>
            <person name="Frisvad J.C."/>
            <person name="Larsen T.O."/>
            <person name="Kjaerboelling I."/>
            <person name="Rothschild-Mancinelli K."/>
            <person name="Lyhne E.K."/>
            <person name="Kogle M.E."/>
            <person name="Barry K."/>
            <person name="Clum A."/>
            <person name="Na H."/>
            <person name="Ledsgaard L."/>
            <person name="Lin J."/>
            <person name="Lipzen A."/>
            <person name="Kuo A."/>
            <person name="Riley R."/>
            <person name="Mondo S."/>
            <person name="Labutti K."/>
            <person name="Haridas S."/>
            <person name="Pangalinan J."/>
            <person name="Salamov A.A."/>
            <person name="Simmons B.A."/>
            <person name="Magnuson J.K."/>
            <person name="Chen J."/>
            <person name="Drula E."/>
            <person name="Henrissat B."/>
            <person name="Wiebenga A."/>
            <person name="Lubbers R.J."/>
            <person name="Gomes A.C."/>
            <person name="Makela M.R."/>
            <person name="Stajich J."/>
            <person name="Grigoriev I.V."/>
            <person name="Mortensen U.H."/>
            <person name="De Vries R.P."/>
            <person name="Baker S.E."/>
            <person name="Andersen M.R."/>
        </authorList>
    </citation>
    <scope>NUCLEOTIDE SEQUENCE [LARGE SCALE GENOMIC DNA]</scope>
    <source>
        <strain evidence="2 3">CBS 209.92</strain>
    </source>
</reference>
<evidence type="ECO:0000313" key="2">
    <source>
        <dbReference type="EMBL" id="KAL2786500.1"/>
    </source>
</evidence>
<comment type="caution">
    <text evidence="2">The sequence shown here is derived from an EMBL/GenBank/DDBJ whole genome shotgun (WGS) entry which is preliminary data.</text>
</comment>
<name>A0ABR4FTB0_9EURO</name>
<accession>A0ABR4FTB0</accession>
<evidence type="ECO:0000256" key="1">
    <source>
        <dbReference type="SAM" id="SignalP"/>
    </source>
</evidence>
<gene>
    <name evidence="2" type="ORF">BJX66DRAFT_312648</name>
</gene>
<feature type="signal peptide" evidence="1">
    <location>
        <begin position="1"/>
        <end position="28"/>
    </location>
</feature>
<dbReference type="EMBL" id="JBFTWV010000116">
    <property type="protein sequence ID" value="KAL2786500.1"/>
    <property type="molecule type" value="Genomic_DNA"/>
</dbReference>
<organism evidence="2 3">
    <name type="scientific">Aspergillus keveii</name>
    <dbReference type="NCBI Taxonomy" id="714993"/>
    <lineage>
        <taxon>Eukaryota</taxon>
        <taxon>Fungi</taxon>
        <taxon>Dikarya</taxon>
        <taxon>Ascomycota</taxon>
        <taxon>Pezizomycotina</taxon>
        <taxon>Eurotiomycetes</taxon>
        <taxon>Eurotiomycetidae</taxon>
        <taxon>Eurotiales</taxon>
        <taxon>Aspergillaceae</taxon>
        <taxon>Aspergillus</taxon>
        <taxon>Aspergillus subgen. Nidulantes</taxon>
    </lineage>
</organism>
<dbReference type="Proteomes" id="UP001610563">
    <property type="component" value="Unassembled WGS sequence"/>
</dbReference>
<keyword evidence="1" id="KW-0732">Signal</keyword>